<proteinExistence type="predicted"/>
<dbReference type="Proteomes" id="UP000024635">
    <property type="component" value="Unassembled WGS sequence"/>
</dbReference>
<name>A0A016VA25_9BILA</name>
<feature type="region of interest" description="Disordered" evidence="1">
    <location>
        <begin position="39"/>
        <end position="215"/>
    </location>
</feature>
<feature type="compositionally biased region" description="Basic and acidic residues" evidence="1">
    <location>
        <begin position="54"/>
        <end position="93"/>
    </location>
</feature>
<dbReference type="AlphaFoldDB" id="A0A016VA25"/>
<protein>
    <submittedName>
        <fullName evidence="2">Uncharacterized protein</fullName>
    </submittedName>
</protein>
<evidence type="ECO:0000313" key="2">
    <source>
        <dbReference type="EMBL" id="EYC24305.1"/>
    </source>
</evidence>
<dbReference type="EMBL" id="JARK01001350">
    <property type="protein sequence ID" value="EYC24305.1"/>
    <property type="molecule type" value="Genomic_DNA"/>
</dbReference>
<sequence length="215" mass="24837">MRITMKSDTQIRDGDVECWQAWLPLDPRPLWRPRRRGFTVLLSPNVSPSNIRTAPEKGKGSAESLDKDKKESKESNVVEKEKEKKVEPKEQKNAVKPAQRTKTRSKEKNSKESAEEKPSNEKKSSEEKKDENKSKEKVQVKEKPQTKRSEDTGSGPKRKRLREARTQCPEKSLTEEMNSALRSQAKHDRENERKKKEKSEEATKPKIDSKEAKTQ</sequence>
<reference evidence="3" key="1">
    <citation type="journal article" date="2015" name="Nat. Genet.">
        <title>The genome and transcriptome of the zoonotic hookworm Ancylostoma ceylanicum identify infection-specific gene families.</title>
        <authorList>
            <person name="Schwarz E.M."/>
            <person name="Hu Y."/>
            <person name="Antoshechkin I."/>
            <person name="Miller M.M."/>
            <person name="Sternberg P.W."/>
            <person name="Aroian R.V."/>
        </authorList>
    </citation>
    <scope>NUCLEOTIDE SEQUENCE</scope>
    <source>
        <strain evidence="3">HY135</strain>
    </source>
</reference>
<feature type="compositionally biased region" description="Polar residues" evidence="1">
    <location>
        <begin position="42"/>
        <end position="52"/>
    </location>
</feature>
<keyword evidence="3" id="KW-1185">Reference proteome</keyword>
<evidence type="ECO:0000256" key="1">
    <source>
        <dbReference type="SAM" id="MobiDB-lite"/>
    </source>
</evidence>
<gene>
    <name evidence="2" type="primary">Acey_s0014.g2431</name>
    <name evidence="2" type="ORF">Y032_0014g2431</name>
</gene>
<accession>A0A016VA25</accession>
<evidence type="ECO:0000313" key="3">
    <source>
        <dbReference type="Proteomes" id="UP000024635"/>
    </source>
</evidence>
<feature type="compositionally biased region" description="Basic and acidic residues" evidence="1">
    <location>
        <begin position="185"/>
        <end position="215"/>
    </location>
</feature>
<feature type="compositionally biased region" description="Basic and acidic residues" evidence="1">
    <location>
        <begin position="104"/>
        <end position="151"/>
    </location>
</feature>
<comment type="caution">
    <text evidence="2">The sequence shown here is derived from an EMBL/GenBank/DDBJ whole genome shotgun (WGS) entry which is preliminary data.</text>
</comment>
<organism evidence="2 3">
    <name type="scientific">Ancylostoma ceylanicum</name>
    <dbReference type="NCBI Taxonomy" id="53326"/>
    <lineage>
        <taxon>Eukaryota</taxon>
        <taxon>Metazoa</taxon>
        <taxon>Ecdysozoa</taxon>
        <taxon>Nematoda</taxon>
        <taxon>Chromadorea</taxon>
        <taxon>Rhabditida</taxon>
        <taxon>Rhabditina</taxon>
        <taxon>Rhabditomorpha</taxon>
        <taxon>Strongyloidea</taxon>
        <taxon>Ancylostomatidae</taxon>
        <taxon>Ancylostomatinae</taxon>
        <taxon>Ancylostoma</taxon>
    </lineage>
</organism>